<sequence>MSSTQLSLFSWFSSLQMPWSKDDTSSSKDGKEEEVWGSGNKNSMDKNKDDNKSGLGGVAGIMDSMENFKTAQQVGKMTNSLVQDLASTTIEGVAVEGKVKVYVDGQQRPLNVQIDEGYLAGVDSSDLSAALAVAMKDAYRKSSERMDDKMKSFYVDLGLK</sequence>
<dbReference type="PANTHER" id="PTHR33449:SF1">
    <property type="entry name" value="NUCLEOID-ASSOCIATED PROTEIN YBAB"/>
    <property type="match status" value="1"/>
</dbReference>
<evidence type="ECO:0000313" key="4">
    <source>
        <dbReference type="Proteomes" id="UP001153069"/>
    </source>
</evidence>
<evidence type="ECO:0000256" key="1">
    <source>
        <dbReference type="ARBA" id="ARBA00023125"/>
    </source>
</evidence>
<protein>
    <submittedName>
        <fullName evidence="3">Nucleoid-associated protein</fullName>
    </submittedName>
</protein>
<dbReference type="SUPFAM" id="SSF82607">
    <property type="entry name" value="YbaB-like"/>
    <property type="match status" value="1"/>
</dbReference>
<dbReference type="OrthoDB" id="202826at2759"/>
<dbReference type="AlphaFoldDB" id="A0A9N8HRP6"/>
<dbReference type="InterPro" id="IPR036894">
    <property type="entry name" value="YbaB-like_sf"/>
</dbReference>
<dbReference type="Gene3D" id="3.30.1310.10">
    <property type="entry name" value="Nucleoid-associated protein YbaB-like domain"/>
    <property type="match status" value="1"/>
</dbReference>
<keyword evidence="4" id="KW-1185">Reference proteome</keyword>
<feature type="compositionally biased region" description="Basic and acidic residues" evidence="2">
    <location>
        <begin position="43"/>
        <end position="52"/>
    </location>
</feature>
<comment type="caution">
    <text evidence="3">The sequence shown here is derived from an EMBL/GenBank/DDBJ whole genome shotgun (WGS) entry which is preliminary data.</text>
</comment>
<evidence type="ECO:0000256" key="2">
    <source>
        <dbReference type="SAM" id="MobiDB-lite"/>
    </source>
</evidence>
<gene>
    <name evidence="3" type="ORF">SEMRO_1601_G285220.1</name>
</gene>
<feature type="region of interest" description="Disordered" evidence="2">
    <location>
        <begin position="18"/>
        <end position="56"/>
    </location>
</feature>
<dbReference type="InterPro" id="IPR004401">
    <property type="entry name" value="YbaB/EbfC"/>
</dbReference>
<name>A0A9N8HRP6_9STRA</name>
<reference evidence="3" key="1">
    <citation type="submission" date="2020-06" db="EMBL/GenBank/DDBJ databases">
        <authorList>
            <consortium name="Plant Systems Biology data submission"/>
        </authorList>
    </citation>
    <scope>NUCLEOTIDE SEQUENCE</scope>
    <source>
        <strain evidence="3">D6</strain>
    </source>
</reference>
<dbReference type="GO" id="GO:0003677">
    <property type="term" value="F:DNA binding"/>
    <property type="evidence" value="ECO:0007669"/>
    <property type="project" value="UniProtKB-KW"/>
</dbReference>
<accession>A0A9N8HRP6</accession>
<dbReference type="EMBL" id="CAICTM010001599">
    <property type="protein sequence ID" value="CAB9524903.1"/>
    <property type="molecule type" value="Genomic_DNA"/>
</dbReference>
<keyword evidence="1" id="KW-0238">DNA-binding</keyword>
<evidence type="ECO:0000313" key="3">
    <source>
        <dbReference type="EMBL" id="CAB9524903.1"/>
    </source>
</evidence>
<dbReference type="Proteomes" id="UP001153069">
    <property type="component" value="Unassembled WGS sequence"/>
</dbReference>
<dbReference type="PANTHER" id="PTHR33449">
    <property type="entry name" value="NUCLEOID-ASSOCIATED PROTEIN YBAB"/>
    <property type="match status" value="1"/>
</dbReference>
<proteinExistence type="predicted"/>
<dbReference type="Pfam" id="PF02575">
    <property type="entry name" value="YbaB_DNA_bd"/>
    <property type="match status" value="1"/>
</dbReference>
<feature type="compositionally biased region" description="Basic and acidic residues" evidence="2">
    <location>
        <begin position="20"/>
        <end position="34"/>
    </location>
</feature>
<organism evidence="3 4">
    <name type="scientific">Seminavis robusta</name>
    <dbReference type="NCBI Taxonomy" id="568900"/>
    <lineage>
        <taxon>Eukaryota</taxon>
        <taxon>Sar</taxon>
        <taxon>Stramenopiles</taxon>
        <taxon>Ochrophyta</taxon>
        <taxon>Bacillariophyta</taxon>
        <taxon>Bacillariophyceae</taxon>
        <taxon>Bacillariophycidae</taxon>
        <taxon>Naviculales</taxon>
        <taxon>Naviculaceae</taxon>
        <taxon>Seminavis</taxon>
    </lineage>
</organism>